<dbReference type="GO" id="GO:0005886">
    <property type="term" value="C:plasma membrane"/>
    <property type="evidence" value="ECO:0007669"/>
    <property type="project" value="UniProtKB-SubCell"/>
</dbReference>
<dbReference type="GO" id="GO:0022857">
    <property type="term" value="F:transmembrane transporter activity"/>
    <property type="evidence" value="ECO:0007669"/>
    <property type="project" value="InterPro"/>
</dbReference>
<keyword evidence="2" id="KW-1003">Cell membrane</keyword>
<comment type="subcellular location">
    <subcellularLocation>
        <location evidence="1">Cell membrane</location>
        <topology evidence="1">Multi-pass membrane protein</topology>
    </subcellularLocation>
</comment>
<feature type="transmembrane region" description="Helical" evidence="6">
    <location>
        <begin position="270"/>
        <end position="287"/>
    </location>
</feature>
<protein>
    <submittedName>
        <fullName evidence="8">MFS transporter</fullName>
    </submittedName>
</protein>
<gene>
    <name evidence="8" type="ORF">Atai01_19120</name>
</gene>
<evidence type="ECO:0000256" key="5">
    <source>
        <dbReference type="ARBA" id="ARBA00023136"/>
    </source>
</evidence>
<evidence type="ECO:0000313" key="9">
    <source>
        <dbReference type="Proteomes" id="UP001165136"/>
    </source>
</evidence>
<dbReference type="InterPro" id="IPR036259">
    <property type="entry name" value="MFS_trans_sf"/>
</dbReference>
<dbReference type="Proteomes" id="UP001165136">
    <property type="component" value="Unassembled WGS sequence"/>
</dbReference>
<sequence>MWVGQAFSSLGNGITPVALTLLLLGSGRPATHLGWVLGAQSAGLILFVLVGGLLGDRVDRVSLMAVSDVVRLASTLLLAIVGLHVGLVPLMAIAFVLGVGGAMFEPAERAMLPSLVPNNELQAANGLTGVTNRVALILGPPLGAFLVAGFGPGAAFGIDAVTFLISVISLLTLRERGQRPAVAPPGRSLPAEAWEGVRTLRKHPWAAAVIIQGAVQVLLVHAPLTVLAPLVLRTRGELSSYGWLLSLQAVGAVLGALLAGRWHPSEPGTVALLAMLGGLPVLIGLVAGFPVPVLSALMILYGAGGSVFAVLWASALQRHIPNVVLARVVSLDYVGQLGLEPVGLAITAPLAAIAGIAATIWASISALLITTAAPFAVTGVRELGRGPVDDGPSRDLDERRL</sequence>
<dbReference type="InterPro" id="IPR020846">
    <property type="entry name" value="MFS_dom"/>
</dbReference>
<dbReference type="Pfam" id="PF07690">
    <property type="entry name" value="MFS_1"/>
    <property type="match status" value="1"/>
</dbReference>
<feature type="transmembrane region" description="Helical" evidence="6">
    <location>
        <begin position="76"/>
        <end position="104"/>
    </location>
</feature>
<feature type="domain" description="Major facilitator superfamily (MFS) profile" evidence="7">
    <location>
        <begin position="1"/>
        <end position="178"/>
    </location>
</feature>
<feature type="transmembrane region" description="Helical" evidence="6">
    <location>
        <begin position="205"/>
        <end position="232"/>
    </location>
</feature>
<dbReference type="PROSITE" id="PS50850">
    <property type="entry name" value="MFS"/>
    <property type="match status" value="1"/>
</dbReference>
<dbReference type="SUPFAM" id="SSF103473">
    <property type="entry name" value="MFS general substrate transporter"/>
    <property type="match status" value="1"/>
</dbReference>
<comment type="caution">
    <text evidence="8">The sequence shown here is derived from an EMBL/GenBank/DDBJ whole genome shotgun (WGS) entry which is preliminary data.</text>
</comment>
<dbReference type="CDD" id="cd06173">
    <property type="entry name" value="MFS_MefA_like"/>
    <property type="match status" value="1"/>
</dbReference>
<dbReference type="PANTHER" id="PTHR23513:SF11">
    <property type="entry name" value="STAPHYLOFERRIN A TRANSPORTER"/>
    <property type="match status" value="1"/>
</dbReference>
<feature type="transmembrane region" description="Helical" evidence="6">
    <location>
        <begin position="351"/>
        <end position="377"/>
    </location>
</feature>
<evidence type="ECO:0000256" key="6">
    <source>
        <dbReference type="SAM" id="Phobius"/>
    </source>
</evidence>
<dbReference type="AlphaFoldDB" id="A0A9W6QZ77"/>
<organism evidence="8 9">
    <name type="scientific">Amycolatopsis taiwanensis</name>
    <dbReference type="NCBI Taxonomy" id="342230"/>
    <lineage>
        <taxon>Bacteria</taxon>
        <taxon>Bacillati</taxon>
        <taxon>Actinomycetota</taxon>
        <taxon>Actinomycetes</taxon>
        <taxon>Pseudonocardiales</taxon>
        <taxon>Pseudonocardiaceae</taxon>
        <taxon>Amycolatopsis</taxon>
    </lineage>
</organism>
<dbReference type="Gene3D" id="1.20.1250.20">
    <property type="entry name" value="MFS general substrate transporter like domains"/>
    <property type="match status" value="1"/>
</dbReference>
<keyword evidence="3 6" id="KW-0812">Transmembrane</keyword>
<dbReference type="InterPro" id="IPR011701">
    <property type="entry name" value="MFS"/>
</dbReference>
<evidence type="ECO:0000256" key="2">
    <source>
        <dbReference type="ARBA" id="ARBA00022475"/>
    </source>
</evidence>
<evidence type="ECO:0000256" key="3">
    <source>
        <dbReference type="ARBA" id="ARBA00022692"/>
    </source>
</evidence>
<keyword evidence="5 6" id="KW-0472">Membrane</keyword>
<keyword evidence="4 6" id="KW-1133">Transmembrane helix</keyword>
<name>A0A9W6QZ77_9PSEU</name>
<dbReference type="EMBL" id="BSTI01000004">
    <property type="protein sequence ID" value="GLY65293.1"/>
    <property type="molecule type" value="Genomic_DNA"/>
</dbReference>
<feature type="transmembrane region" description="Helical" evidence="6">
    <location>
        <begin position="238"/>
        <end position="258"/>
    </location>
</feature>
<evidence type="ECO:0000256" key="1">
    <source>
        <dbReference type="ARBA" id="ARBA00004651"/>
    </source>
</evidence>
<accession>A0A9W6QZ77</accession>
<keyword evidence="9" id="KW-1185">Reference proteome</keyword>
<feature type="transmembrane region" description="Helical" evidence="6">
    <location>
        <begin position="33"/>
        <end position="55"/>
    </location>
</feature>
<evidence type="ECO:0000259" key="7">
    <source>
        <dbReference type="PROSITE" id="PS50850"/>
    </source>
</evidence>
<feature type="transmembrane region" description="Helical" evidence="6">
    <location>
        <begin position="142"/>
        <end position="171"/>
    </location>
</feature>
<reference evidence="8" key="1">
    <citation type="submission" date="2023-03" db="EMBL/GenBank/DDBJ databases">
        <title>Amycolatopsis taiwanensis NBRC 103393.</title>
        <authorList>
            <person name="Ichikawa N."/>
            <person name="Sato H."/>
            <person name="Tonouchi N."/>
        </authorList>
    </citation>
    <scope>NUCLEOTIDE SEQUENCE</scope>
    <source>
        <strain evidence="8">NBRC 103393</strain>
    </source>
</reference>
<evidence type="ECO:0000313" key="8">
    <source>
        <dbReference type="EMBL" id="GLY65293.1"/>
    </source>
</evidence>
<feature type="transmembrane region" description="Helical" evidence="6">
    <location>
        <begin position="293"/>
        <end position="313"/>
    </location>
</feature>
<evidence type="ECO:0000256" key="4">
    <source>
        <dbReference type="ARBA" id="ARBA00022989"/>
    </source>
</evidence>
<dbReference type="PANTHER" id="PTHR23513">
    <property type="entry name" value="INTEGRAL MEMBRANE EFFLUX PROTEIN-RELATED"/>
    <property type="match status" value="1"/>
</dbReference>
<proteinExistence type="predicted"/>